<dbReference type="Proteomes" id="UP000585614">
    <property type="component" value="Unassembled WGS sequence"/>
</dbReference>
<gene>
    <name evidence="2" type="ORF">mRhiFer1_014333</name>
</gene>
<accession>A0A7J7YJP0</accession>
<comment type="caution">
    <text evidence="2">The sequence shown here is derived from an EMBL/GenBank/DDBJ whole genome shotgun (WGS) entry which is preliminary data.</text>
</comment>
<feature type="compositionally biased region" description="Polar residues" evidence="1">
    <location>
        <begin position="9"/>
        <end position="22"/>
    </location>
</feature>
<dbReference type="AlphaFoldDB" id="A0A7J7YJP0"/>
<sequence length="103" mass="12006">METCAGFLPSNSGYPRQQSYFNNSGYAGSQDYYPYGRPGQHEEAPRNYDAYTAGLSEEEQLERALRASLRDRGNSRNSPPPYGFRLSPEEEMRRRRLYRFDNH</sequence>
<evidence type="ECO:0000313" key="2">
    <source>
        <dbReference type="EMBL" id="KAF6362094.1"/>
    </source>
</evidence>
<protein>
    <submittedName>
        <fullName evidence="2">Rhomboid domain containing 1</fullName>
    </submittedName>
</protein>
<proteinExistence type="predicted"/>
<organism evidence="2 3">
    <name type="scientific">Rhinolophus ferrumequinum</name>
    <name type="common">Greater horseshoe bat</name>
    <dbReference type="NCBI Taxonomy" id="59479"/>
    <lineage>
        <taxon>Eukaryota</taxon>
        <taxon>Metazoa</taxon>
        <taxon>Chordata</taxon>
        <taxon>Craniata</taxon>
        <taxon>Vertebrata</taxon>
        <taxon>Euteleostomi</taxon>
        <taxon>Mammalia</taxon>
        <taxon>Eutheria</taxon>
        <taxon>Laurasiatheria</taxon>
        <taxon>Chiroptera</taxon>
        <taxon>Yinpterochiroptera</taxon>
        <taxon>Rhinolophoidea</taxon>
        <taxon>Rhinolophidae</taxon>
        <taxon>Rhinolophinae</taxon>
        <taxon>Rhinolophus</taxon>
    </lineage>
</organism>
<feature type="region of interest" description="Disordered" evidence="1">
    <location>
        <begin position="1"/>
        <end position="22"/>
    </location>
</feature>
<evidence type="ECO:0000256" key="1">
    <source>
        <dbReference type="SAM" id="MobiDB-lite"/>
    </source>
</evidence>
<reference evidence="2 3" key="1">
    <citation type="journal article" date="2020" name="Nature">
        <title>Six reference-quality genomes reveal evolution of bat adaptations.</title>
        <authorList>
            <person name="Jebb D."/>
            <person name="Huang Z."/>
            <person name="Pippel M."/>
            <person name="Hughes G.M."/>
            <person name="Lavrichenko K."/>
            <person name="Devanna P."/>
            <person name="Winkler S."/>
            <person name="Jermiin L.S."/>
            <person name="Skirmuntt E.C."/>
            <person name="Katzourakis A."/>
            <person name="Burkitt-Gray L."/>
            <person name="Ray D.A."/>
            <person name="Sullivan K.A.M."/>
            <person name="Roscito J.G."/>
            <person name="Kirilenko B.M."/>
            <person name="Davalos L.M."/>
            <person name="Corthals A.P."/>
            <person name="Power M.L."/>
            <person name="Jones G."/>
            <person name="Ransome R.D."/>
            <person name="Dechmann D.K.N."/>
            <person name="Locatelli A.G."/>
            <person name="Puechmaille S.J."/>
            <person name="Fedrigo O."/>
            <person name="Jarvis E.D."/>
            <person name="Hiller M."/>
            <person name="Vernes S.C."/>
            <person name="Myers E.W."/>
            <person name="Teeling E.C."/>
        </authorList>
    </citation>
    <scope>NUCLEOTIDE SEQUENCE [LARGE SCALE GENOMIC DNA]</scope>
    <source>
        <strain evidence="2">MRhiFer1</strain>
        <tissue evidence="2">Lung</tissue>
    </source>
</reference>
<name>A0A7J7YJP0_RHIFE</name>
<dbReference type="InterPro" id="IPR003903">
    <property type="entry name" value="UIM_dom"/>
</dbReference>
<dbReference type="EMBL" id="JACAGC010000006">
    <property type="protein sequence ID" value="KAF6362094.1"/>
    <property type="molecule type" value="Genomic_DNA"/>
</dbReference>
<evidence type="ECO:0000313" key="3">
    <source>
        <dbReference type="Proteomes" id="UP000585614"/>
    </source>
</evidence>
<dbReference type="PROSITE" id="PS50330">
    <property type="entry name" value="UIM"/>
    <property type="match status" value="1"/>
</dbReference>
<feature type="region of interest" description="Disordered" evidence="1">
    <location>
        <begin position="68"/>
        <end position="89"/>
    </location>
</feature>